<name>A0A7X8SP14_9BACT</name>
<dbReference type="Pfam" id="PF14240">
    <property type="entry name" value="YHYH"/>
    <property type="match status" value="2"/>
</dbReference>
<evidence type="ECO:0000256" key="2">
    <source>
        <dbReference type="SAM" id="SignalP"/>
    </source>
</evidence>
<organism evidence="4 5">
    <name type="scientific">Flammeovirga agarivorans</name>
    <dbReference type="NCBI Taxonomy" id="2726742"/>
    <lineage>
        <taxon>Bacteria</taxon>
        <taxon>Pseudomonadati</taxon>
        <taxon>Bacteroidota</taxon>
        <taxon>Cytophagia</taxon>
        <taxon>Cytophagales</taxon>
        <taxon>Flammeovirgaceae</taxon>
        <taxon>Flammeovirga</taxon>
    </lineage>
</organism>
<feature type="domain" description="YHYH" evidence="3">
    <location>
        <begin position="198"/>
        <end position="315"/>
    </location>
</feature>
<comment type="caution">
    <text evidence="4">The sequence shown here is derived from an EMBL/GenBank/DDBJ whole genome shotgun (WGS) entry which is preliminary data.</text>
</comment>
<feature type="compositionally biased region" description="Acidic residues" evidence="1">
    <location>
        <begin position="40"/>
        <end position="72"/>
    </location>
</feature>
<feature type="compositionally biased region" description="Low complexity" evidence="1">
    <location>
        <begin position="29"/>
        <end position="39"/>
    </location>
</feature>
<keyword evidence="2" id="KW-0732">Signal</keyword>
<evidence type="ECO:0000313" key="5">
    <source>
        <dbReference type="Proteomes" id="UP000585050"/>
    </source>
</evidence>
<feature type="region of interest" description="Disordered" evidence="1">
    <location>
        <begin position="23"/>
        <end position="72"/>
    </location>
</feature>
<reference evidence="4 5" key="1">
    <citation type="submission" date="2020-04" db="EMBL/GenBank/DDBJ databases">
        <title>Flammeovirga sp. SR4, a novel species isolated from seawater.</title>
        <authorList>
            <person name="Wang X."/>
        </authorList>
    </citation>
    <scope>NUCLEOTIDE SEQUENCE [LARGE SCALE GENOMIC DNA]</scope>
    <source>
        <strain evidence="4 5">SR4</strain>
    </source>
</reference>
<keyword evidence="5" id="KW-1185">Reference proteome</keyword>
<gene>
    <name evidence="4" type="ORF">HGP29_20960</name>
</gene>
<feature type="domain" description="YHYH" evidence="3">
    <location>
        <begin position="320"/>
        <end position="358"/>
    </location>
</feature>
<dbReference type="AlphaFoldDB" id="A0A7X8SP14"/>
<feature type="signal peptide" evidence="2">
    <location>
        <begin position="1"/>
        <end position="22"/>
    </location>
</feature>
<evidence type="ECO:0000259" key="3">
    <source>
        <dbReference type="Pfam" id="PF14240"/>
    </source>
</evidence>
<dbReference type="RefSeq" id="WP_168884393.1">
    <property type="nucleotide sequence ID" value="NZ_JABAIL010000007.1"/>
</dbReference>
<accession>A0A7X8SP14</accession>
<dbReference type="Proteomes" id="UP000585050">
    <property type="component" value="Unassembled WGS sequence"/>
</dbReference>
<dbReference type="PROSITE" id="PS51257">
    <property type="entry name" value="PROKAR_LIPOPROTEIN"/>
    <property type="match status" value="1"/>
</dbReference>
<dbReference type="InterPro" id="IPR025924">
    <property type="entry name" value="YHYH_dom"/>
</dbReference>
<dbReference type="EMBL" id="JABAIL010000007">
    <property type="protein sequence ID" value="NLR93683.1"/>
    <property type="molecule type" value="Genomic_DNA"/>
</dbReference>
<protein>
    <submittedName>
        <fullName evidence="4">YHYH protein</fullName>
    </submittedName>
</protein>
<sequence>MKKYTLLFIVTLLIGIFSYSCSSTEDDATPSNNTTTNTSSDDDTSDEDATDETADENQSENDSTNTEEEEETPEFLIASEYFNQESLISIETVTATLEDGTTAECFEITFSANPVENDSPLCPETLEDVGGLGIYDGDTNPGFQVMKRALFEAMEQDGYDIVDDQGNIRIDDFQSGALEKNLSYCLDAAPDDDLELTYIIPKTPKLASSVNTIETVELIGVSIDGVPINGTPPSAISGPTNRIMASAKIPSLDRCGGHKDPAGYYHWHFIAEVMDRVLVANNITDINCGDYVDQLLGDATKLVGFAKDGYPIYAYAVEPDDLDECGGRSAITTEYPDGVYHYVASTTDAPNVPVCLKGVAVRSNNFRYE</sequence>
<proteinExistence type="predicted"/>
<feature type="chain" id="PRO_5031184148" evidence="2">
    <location>
        <begin position="23"/>
        <end position="369"/>
    </location>
</feature>
<evidence type="ECO:0000256" key="1">
    <source>
        <dbReference type="SAM" id="MobiDB-lite"/>
    </source>
</evidence>
<evidence type="ECO:0000313" key="4">
    <source>
        <dbReference type="EMBL" id="NLR93683.1"/>
    </source>
</evidence>